<protein>
    <submittedName>
        <fullName evidence="1">Uncharacterized protein</fullName>
    </submittedName>
</protein>
<dbReference type="Proteomes" id="UP000189739">
    <property type="component" value="Unassembled WGS sequence"/>
</dbReference>
<organism evidence="1 2">
    <name type="scientific">Mucilaginibacter pedocola</name>
    <dbReference type="NCBI Taxonomy" id="1792845"/>
    <lineage>
        <taxon>Bacteria</taxon>
        <taxon>Pseudomonadati</taxon>
        <taxon>Bacteroidota</taxon>
        <taxon>Sphingobacteriia</taxon>
        <taxon>Sphingobacteriales</taxon>
        <taxon>Sphingobacteriaceae</taxon>
        <taxon>Mucilaginibacter</taxon>
    </lineage>
</organism>
<gene>
    <name evidence="1" type="ORF">BC343_23950</name>
</gene>
<evidence type="ECO:0000313" key="1">
    <source>
        <dbReference type="EMBL" id="OOQ60653.1"/>
    </source>
</evidence>
<dbReference type="AlphaFoldDB" id="A0A1S9PI76"/>
<dbReference type="STRING" id="1792845.BC343_23950"/>
<comment type="caution">
    <text evidence="1">The sequence shown here is derived from an EMBL/GenBank/DDBJ whole genome shotgun (WGS) entry which is preliminary data.</text>
</comment>
<dbReference type="OrthoDB" id="799982at2"/>
<evidence type="ECO:0000313" key="2">
    <source>
        <dbReference type="Proteomes" id="UP000189739"/>
    </source>
</evidence>
<dbReference type="EMBL" id="MBTF01000005">
    <property type="protein sequence ID" value="OOQ60653.1"/>
    <property type="molecule type" value="Genomic_DNA"/>
</dbReference>
<dbReference type="RefSeq" id="WP_078347353.1">
    <property type="nucleotide sequence ID" value="NZ_MBTF01000005.1"/>
</dbReference>
<proteinExistence type="predicted"/>
<reference evidence="1 2" key="1">
    <citation type="submission" date="2016-07" db="EMBL/GenBank/DDBJ databases">
        <title>Genomic analysis of zinc-resistant bacterium Mucilaginibacter pedocola TBZ30.</title>
        <authorList>
            <person name="Huang J."/>
            <person name="Tang J."/>
        </authorList>
    </citation>
    <scope>NUCLEOTIDE SEQUENCE [LARGE SCALE GENOMIC DNA]</scope>
    <source>
        <strain evidence="1 2">TBZ30</strain>
    </source>
</reference>
<accession>A0A1S9PI76</accession>
<keyword evidence="2" id="KW-1185">Reference proteome</keyword>
<sequence length="74" mass="8439">MDRIILEVDDNAARNWQHISKEEQVGFSNAISRALNSVVDNSDEDFSDFLERFGRKAEANGLTENVLNKLLNEE</sequence>
<name>A0A1S9PI76_9SPHI</name>